<proteinExistence type="predicted"/>
<organism evidence="1 2">
    <name type="scientific">Desulfonema magnum</name>
    <dbReference type="NCBI Taxonomy" id="45655"/>
    <lineage>
        <taxon>Bacteria</taxon>
        <taxon>Pseudomonadati</taxon>
        <taxon>Thermodesulfobacteriota</taxon>
        <taxon>Desulfobacteria</taxon>
        <taxon>Desulfobacterales</taxon>
        <taxon>Desulfococcaceae</taxon>
        <taxon>Desulfonema</taxon>
    </lineage>
</organism>
<sequence>MSLSKRGDRKTGKKIMLANGIFRHPGFRPSRFQKPSRFCSKNIS</sequence>
<dbReference type="KEGG" id="dmm:dnm_077120"/>
<evidence type="ECO:0000313" key="2">
    <source>
        <dbReference type="Proteomes" id="UP000663722"/>
    </source>
</evidence>
<accession>A0A975BTT7</accession>
<protein>
    <submittedName>
        <fullName evidence="1">Uncharacterized protein</fullName>
    </submittedName>
</protein>
<dbReference type="Proteomes" id="UP000663722">
    <property type="component" value="Chromosome"/>
</dbReference>
<keyword evidence="2" id="KW-1185">Reference proteome</keyword>
<gene>
    <name evidence="1" type="ORF">dnm_077120</name>
</gene>
<reference evidence="1" key="1">
    <citation type="journal article" date="2021" name="Microb. Physiol.">
        <title>Proteogenomic Insights into the Physiology of Marine, Sulfate-Reducing, Filamentous Desulfonema limicola and Desulfonema magnum.</title>
        <authorList>
            <person name="Schnaars V."/>
            <person name="Wohlbrand L."/>
            <person name="Scheve S."/>
            <person name="Hinrichs C."/>
            <person name="Reinhardt R."/>
            <person name="Rabus R."/>
        </authorList>
    </citation>
    <scope>NUCLEOTIDE SEQUENCE</scope>
    <source>
        <strain evidence="1">4be13</strain>
    </source>
</reference>
<evidence type="ECO:0000313" key="1">
    <source>
        <dbReference type="EMBL" id="QTA91640.1"/>
    </source>
</evidence>
<dbReference type="EMBL" id="CP061800">
    <property type="protein sequence ID" value="QTA91640.1"/>
    <property type="molecule type" value="Genomic_DNA"/>
</dbReference>
<name>A0A975BTT7_9BACT</name>
<dbReference type="AlphaFoldDB" id="A0A975BTT7"/>